<evidence type="ECO:0000256" key="1">
    <source>
        <dbReference type="PROSITE-ProRule" id="PRU00244"/>
    </source>
</evidence>
<feature type="transmembrane region" description="Helical" evidence="1">
    <location>
        <begin position="140"/>
        <end position="160"/>
    </location>
</feature>
<gene>
    <name evidence="5" type="ORF">ACFSC7_05540</name>
</gene>
<feature type="region of interest" description="Disordered" evidence="2">
    <location>
        <begin position="396"/>
        <end position="458"/>
    </location>
</feature>
<dbReference type="PIRSF" id="PIRSF036615">
    <property type="entry name" value="MHYT_LytTR"/>
    <property type="match status" value="1"/>
</dbReference>
<feature type="domain" description="MHYT" evidence="3">
    <location>
        <begin position="5"/>
        <end position="193"/>
    </location>
</feature>
<dbReference type="Gene3D" id="2.40.50.1020">
    <property type="entry name" value="LytTr DNA-binding domain"/>
    <property type="match status" value="1"/>
</dbReference>
<dbReference type="InterPro" id="IPR007492">
    <property type="entry name" value="LytTR_DNA-bd_dom"/>
</dbReference>
<evidence type="ECO:0000313" key="5">
    <source>
        <dbReference type="EMBL" id="MFD1694970.1"/>
    </source>
</evidence>
<evidence type="ECO:0000256" key="2">
    <source>
        <dbReference type="SAM" id="MobiDB-lite"/>
    </source>
</evidence>
<feature type="transmembrane region" description="Helical" evidence="1">
    <location>
        <begin position="41"/>
        <end position="61"/>
    </location>
</feature>
<evidence type="ECO:0000259" key="4">
    <source>
        <dbReference type="PROSITE" id="PS50930"/>
    </source>
</evidence>
<feature type="region of interest" description="Disordered" evidence="2">
    <location>
        <begin position="247"/>
        <end position="293"/>
    </location>
</feature>
<dbReference type="SMART" id="SM00850">
    <property type="entry name" value="LytTR"/>
    <property type="match status" value="1"/>
</dbReference>
<feature type="transmembrane region" description="Helical" evidence="1">
    <location>
        <begin position="73"/>
        <end position="96"/>
    </location>
</feature>
<feature type="domain" description="HTH LytTR-type" evidence="4">
    <location>
        <begin position="298"/>
        <end position="403"/>
    </location>
</feature>
<dbReference type="InterPro" id="IPR005330">
    <property type="entry name" value="MHYT_dom"/>
</dbReference>
<dbReference type="PANTHER" id="PTHR35152">
    <property type="entry name" value="DOMAIN SIGNALLING PROTEIN, PUTATIVE (AFU_ORTHOLOGUE AFUA_5G11310)-RELATED"/>
    <property type="match status" value="1"/>
</dbReference>
<organism evidence="5 6">
    <name type="scientific">Roseibium aestuarii</name>
    <dbReference type="NCBI Taxonomy" id="2600299"/>
    <lineage>
        <taxon>Bacteria</taxon>
        <taxon>Pseudomonadati</taxon>
        <taxon>Pseudomonadota</taxon>
        <taxon>Alphaproteobacteria</taxon>
        <taxon>Hyphomicrobiales</taxon>
        <taxon>Stappiaceae</taxon>
        <taxon>Roseibium</taxon>
    </lineage>
</organism>
<feature type="transmembrane region" description="Helical" evidence="1">
    <location>
        <begin position="167"/>
        <end position="186"/>
    </location>
</feature>
<sequence length="458" mass="47966">MMVAHEPWLVALSLIVAFQGSFVGLSLAVQVVDASRTRRRFLLASAALTLALAIWSMHFVGMLAARLPVAIDFLVLPTLLSFLVCVLVVGVAVLAASNGRLTHLRLGSSALVMGAGICIMHYLGMYALHGSTRMTHDPALVLTAFVVAFNAAGLALWLSFGTGRRPPLVVSAVVQALAVAAMHYTAMAGMEITALPDATASDAALATAPAVGAGTLAIIVACVAFLVSGLFLLTLVPAQDEAEEAAVDAATPAELSEEMTAPAEPPSAAREAVATRGSAGLQAAPTQRSGTGAIRHALPVERDGMKGQISPLELVAIQADAHYTQLHDGQRTIFCPLNITEVEAKLDPRHFSRVHRSHIVNMDRVTGCRRVGDAGLLIMATADNLQVPVSRARWSHVKARLARQGQDRKQGQGQGKETPPAPSAPAAADPARTPLRDPAPARQELEPQTPLAVSSAAE</sequence>
<dbReference type="Pfam" id="PF03707">
    <property type="entry name" value="MHYT"/>
    <property type="match status" value="2"/>
</dbReference>
<accession>A0ABW4JXI1</accession>
<comment type="caution">
    <text evidence="5">The sequence shown here is derived from an EMBL/GenBank/DDBJ whole genome shotgun (WGS) entry which is preliminary data.</text>
</comment>
<keyword evidence="1" id="KW-0472">Membrane</keyword>
<evidence type="ECO:0000313" key="6">
    <source>
        <dbReference type="Proteomes" id="UP001597327"/>
    </source>
</evidence>
<reference evidence="6" key="1">
    <citation type="journal article" date="2019" name="Int. J. Syst. Evol. Microbiol.">
        <title>The Global Catalogue of Microorganisms (GCM) 10K type strain sequencing project: providing services to taxonomists for standard genome sequencing and annotation.</title>
        <authorList>
            <consortium name="The Broad Institute Genomics Platform"/>
            <consortium name="The Broad Institute Genome Sequencing Center for Infectious Disease"/>
            <person name="Wu L."/>
            <person name="Ma J."/>
        </authorList>
    </citation>
    <scope>NUCLEOTIDE SEQUENCE [LARGE SCALE GENOMIC DNA]</scope>
    <source>
        <strain evidence="6">JCM 3369</strain>
    </source>
</reference>
<dbReference type="Proteomes" id="UP001597327">
    <property type="component" value="Unassembled WGS sequence"/>
</dbReference>
<dbReference type="EMBL" id="JBHUFA010000001">
    <property type="protein sequence ID" value="MFD1694970.1"/>
    <property type="molecule type" value="Genomic_DNA"/>
</dbReference>
<dbReference type="PROSITE" id="PS50930">
    <property type="entry name" value="HTH_LYTTR"/>
    <property type="match status" value="1"/>
</dbReference>
<name>A0ABW4JXI1_9HYPH</name>
<proteinExistence type="predicted"/>
<keyword evidence="6" id="KW-1185">Reference proteome</keyword>
<feature type="transmembrane region" description="Helical" evidence="1">
    <location>
        <begin position="206"/>
        <end position="233"/>
    </location>
</feature>
<dbReference type="PANTHER" id="PTHR35152:SF1">
    <property type="entry name" value="DOMAIN SIGNALLING PROTEIN, PUTATIVE (AFU_ORTHOLOGUE AFUA_5G11310)-RELATED"/>
    <property type="match status" value="1"/>
</dbReference>
<feature type="compositionally biased region" description="Low complexity" evidence="2">
    <location>
        <begin position="424"/>
        <end position="441"/>
    </location>
</feature>
<feature type="transmembrane region" description="Helical" evidence="1">
    <location>
        <begin position="108"/>
        <end position="128"/>
    </location>
</feature>
<evidence type="ECO:0000259" key="3">
    <source>
        <dbReference type="PROSITE" id="PS50924"/>
    </source>
</evidence>
<dbReference type="Pfam" id="PF04397">
    <property type="entry name" value="LytTR"/>
    <property type="match status" value="1"/>
</dbReference>
<dbReference type="PROSITE" id="PS50924">
    <property type="entry name" value="MHYT"/>
    <property type="match status" value="1"/>
</dbReference>
<keyword evidence="1" id="KW-0812">Transmembrane</keyword>
<keyword evidence="1" id="KW-1133">Transmembrane helix</keyword>
<dbReference type="InterPro" id="IPR012073">
    <property type="entry name" value="LytTR_MHYT"/>
</dbReference>
<feature type="transmembrane region" description="Helical" evidence="1">
    <location>
        <begin position="6"/>
        <end position="29"/>
    </location>
</feature>
<protein>
    <submittedName>
        <fullName evidence="5">MHYT domain-containing protein</fullName>
    </submittedName>
</protein>
<dbReference type="RefSeq" id="WP_149891240.1">
    <property type="nucleotide sequence ID" value="NZ_JBHUFA010000001.1"/>
</dbReference>